<reference evidence="7" key="2">
    <citation type="submission" date="2022-01" db="EMBL/GenBank/DDBJ databases">
        <authorList>
            <person name="Yamashiro T."/>
            <person name="Shiraishi A."/>
            <person name="Satake H."/>
            <person name="Nakayama K."/>
        </authorList>
    </citation>
    <scope>NUCLEOTIDE SEQUENCE</scope>
</reference>
<keyword evidence="3" id="KW-0819">tRNA processing</keyword>
<dbReference type="Pfam" id="PF08608">
    <property type="entry name" value="Wyosine_form"/>
    <property type="match status" value="1"/>
</dbReference>
<comment type="cofactor">
    <cofactor evidence="1">
        <name>[4Fe-4S] cluster</name>
        <dbReference type="ChEBI" id="CHEBI:49883"/>
    </cofactor>
</comment>
<evidence type="ECO:0000259" key="6">
    <source>
        <dbReference type="Pfam" id="PF08608"/>
    </source>
</evidence>
<evidence type="ECO:0000256" key="2">
    <source>
        <dbReference type="ARBA" id="ARBA00022485"/>
    </source>
</evidence>
<keyword evidence="2" id="KW-0408">Iron</keyword>
<proteinExistence type="predicted"/>
<evidence type="ECO:0000256" key="4">
    <source>
        <dbReference type="ARBA" id="ARBA00023239"/>
    </source>
</evidence>
<dbReference type="InterPro" id="IPR013785">
    <property type="entry name" value="Aldolase_TIM"/>
</dbReference>
<keyword evidence="2" id="KW-0411">Iron-sulfur</keyword>
<dbReference type="InterPro" id="IPR034556">
    <property type="entry name" value="tRNA_wybutosine-synthase"/>
</dbReference>
<keyword evidence="5" id="KW-1133">Transmembrane helix</keyword>
<dbReference type="Proteomes" id="UP001151760">
    <property type="component" value="Unassembled WGS sequence"/>
</dbReference>
<keyword evidence="5" id="KW-0812">Transmembrane</keyword>
<evidence type="ECO:0000256" key="5">
    <source>
        <dbReference type="SAM" id="Phobius"/>
    </source>
</evidence>
<keyword evidence="4" id="KW-0456">Lyase</keyword>
<keyword evidence="2" id="KW-0479">Metal-binding</keyword>
<accession>A0ABQ5AK76</accession>
<evidence type="ECO:0000256" key="1">
    <source>
        <dbReference type="ARBA" id="ARBA00001966"/>
    </source>
</evidence>
<protein>
    <submittedName>
        <fullName evidence="7">S-adenosyl-L-methionine-dependent tRNA 4-demethylwyosine synthase</fullName>
    </submittedName>
</protein>
<organism evidence="7 8">
    <name type="scientific">Tanacetum coccineum</name>
    <dbReference type="NCBI Taxonomy" id="301880"/>
    <lineage>
        <taxon>Eukaryota</taxon>
        <taxon>Viridiplantae</taxon>
        <taxon>Streptophyta</taxon>
        <taxon>Embryophyta</taxon>
        <taxon>Tracheophyta</taxon>
        <taxon>Spermatophyta</taxon>
        <taxon>Magnoliopsida</taxon>
        <taxon>eudicotyledons</taxon>
        <taxon>Gunneridae</taxon>
        <taxon>Pentapetalae</taxon>
        <taxon>asterids</taxon>
        <taxon>campanulids</taxon>
        <taxon>Asterales</taxon>
        <taxon>Asteraceae</taxon>
        <taxon>Asteroideae</taxon>
        <taxon>Anthemideae</taxon>
        <taxon>Anthemidinae</taxon>
        <taxon>Tanacetum</taxon>
    </lineage>
</organism>
<dbReference type="PANTHER" id="PTHR13930:SF0">
    <property type="entry name" value="S-ADENOSYL-L-METHIONINE-DEPENDENT TRNA 4-DEMETHYLWYOSINE SYNTHASE TYW1-RELATED"/>
    <property type="match status" value="1"/>
</dbReference>
<reference evidence="7" key="1">
    <citation type="journal article" date="2022" name="Int. J. Mol. Sci.">
        <title>Draft Genome of Tanacetum Coccineum: Genomic Comparison of Closely Related Tanacetum-Family Plants.</title>
        <authorList>
            <person name="Yamashiro T."/>
            <person name="Shiraishi A."/>
            <person name="Nakayama K."/>
            <person name="Satake H."/>
        </authorList>
    </citation>
    <scope>NUCLEOTIDE SEQUENCE</scope>
</reference>
<keyword evidence="2" id="KW-0004">4Fe-4S</keyword>
<evidence type="ECO:0000313" key="8">
    <source>
        <dbReference type="Proteomes" id="UP001151760"/>
    </source>
</evidence>
<dbReference type="EMBL" id="BQNB010012327">
    <property type="protein sequence ID" value="GJT02162.1"/>
    <property type="molecule type" value="Genomic_DNA"/>
</dbReference>
<keyword evidence="8" id="KW-1185">Reference proteome</keyword>
<keyword evidence="5" id="KW-0472">Membrane</keyword>
<feature type="domain" description="tRNA wybutosine-synthesis" evidence="6">
    <location>
        <begin position="46"/>
        <end position="90"/>
    </location>
</feature>
<dbReference type="Gene3D" id="3.20.20.70">
    <property type="entry name" value="Aldolase class I"/>
    <property type="match status" value="1"/>
</dbReference>
<gene>
    <name evidence="7" type="ORF">Tco_0823331</name>
</gene>
<dbReference type="InterPro" id="IPR013917">
    <property type="entry name" value="tRNA_wybutosine-synth"/>
</dbReference>
<name>A0ABQ5AK76_9ASTR</name>
<evidence type="ECO:0000256" key="3">
    <source>
        <dbReference type="ARBA" id="ARBA00022694"/>
    </source>
</evidence>
<sequence>MMHYVTVANEKGYAMGFNCFIYNLAPRSYGQALVKIFGFGIDTLSSAPKLTMENVPQHVDIKEFSEALAQKNNGEYEDACEHMHTCCVLLPKVDKFKVDAASGKLFGSNIYMNLTPSSAVYGANEGEFDPDQARLIWSTVMVSKAEYLLHHRAANVCGAEDECDNMKQTREGERFGNCYRCVGWERIGIVVVNQRRNAVLPAYEKPYKDSDEKHLIAYIFSYARFLWCLLVRGCGNLASPEQTATGKDMSNPLYGCDGLPKTVRVFQFTLDSCSEKLDWFLLHQDWKLLFFDVATSFDSAVHRVHAVSFDAAVFNVADTVSAAAGSPCICWGGLLGIIEKDQVSFLLLEMFVSADGTKWFLLAVQVAFLLIMFLLVMFSFLLTDIESADLNYRHPIKLRPYRAANVYGAEDECDIMKQTREGERFGNCYRCVGWERIGIVVVNQRRNAVLPAYEKPYKDSDEKHLIAYIFCYARFLSCLLVRGCGNSFSMLEPELFTDVYQWQTEKKAKSASETESEPILHSGVHNLNGVDPDHASRGVEPGQSSQTTMAPQITNYDLLFDLYDLL</sequence>
<feature type="transmembrane region" description="Helical" evidence="5">
    <location>
        <begin position="359"/>
        <end position="383"/>
    </location>
</feature>
<dbReference type="PANTHER" id="PTHR13930">
    <property type="entry name" value="S-ADENOSYL-L-METHIONINE-DEPENDENT TRNA 4-DEMETHYLWYOSINE SYNTHASE"/>
    <property type="match status" value="1"/>
</dbReference>
<comment type="caution">
    <text evidence="7">The sequence shown here is derived from an EMBL/GenBank/DDBJ whole genome shotgun (WGS) entry which is preliminary data.</text>
</comment>
<evidence type="ECO:0000313" key="7">
    <source>
        <dbReference type="EMBL" id="GJT02162.1"/>
    </source>
</evidence>